<accession>A0A1Z4VPP3</accession>
<dbReference type="KEGG" id="ttc:FOKN1_1063"/>
<dbReference type="EMBL" id="AP018052">
    <property type="protein sequence ID" value="BAZ93463.1"/>
    <property type="molecule type" value="Genomic_DNA"/>
</dbReference>
<proteinExistence type="predicted"/>
<name>A0A1Z4VPP3_9GAMM</name>
<reference evidence="2 3" key="1">
    <citation type="submission" date="2017-05" db="EMBL/GenBank/DDBJ databases">
        <title>Thiocyanate degradation by Thiohalobacter thiocyanaticus FOKN1.</title>
        <authorList>
            <person name="Oshiki M."/>
            <person name="Fukushima T."/>
            <person name="Kawano S."/>
            <person name="Nakagawa J."/>
        </authorList>
    </citation>
    <scope>NUCLEOTIDE SEQUENCE [LARGE SCALE GENOMIC DNA]</scope>
    <source>
        <strain evidence="2 3">FOKN1</strain>
    </source>
</reference>
<protein>
    <submittedName>
        <fullName evidence="2">Positive regulator</fullName>
    </submittedName>
</protein>
<evidence type="ECO:0000256" key="1">
    <source>
        <dbReference type="SAM" id="Phobius"/>
    </source>
</evidence>
<organism evidence="2 3">
    <name type="scientific">Thiohalobacter thiocyanaticus</name>
    <dbReference type="NCBI Taxonomy" id="585455"/>
    <lineage>
        <taxon>Bacteria</taxon>
        <taxon>Pseudomonadati</taxon>
        <taxon>Pseudomonadota</taxon>
        <taxon>Gammaproteobacteria</taxon>
        <taxon>Thiohalobacterales</taxon>
        <taxon>Thiohalobacteraceae</taxon>
        <taxon>Thiohalobacter</taxon>
    </lineage>
</organism>
<keyword evidence="1" id="KW-1133">Transmembrane helix</keyword>
<keyword evidence="1" id="KW-0472">Membrane</keyword>
<dbReference type="Pfam" id="PF04246">
    <property type="entry name" value="RseC_MucC"/>
    <property type="match status" value="1"/>
</dbReference>
<dbReference type="AlphaFoldDB" id="A0A1Z4VPP3"/>
<dbReference type="RefSeq" id="WP_096365430.1">
    <property type="nucleotide sequence ID" value="NZ_AP018052.1"/>
</dbReference>
<dbReference type="PIRSF" id="PIRSF004923">
    <property type="entry name" value="RseC"/>
    <property type="match status" value="1"/>
</dbReference>
<dbReference type="Proteomes" id="UP000218765">
    <property type="component" value="Chromosome"/>
</dbReference>
<evidence type="ECO:0000313" key="2">
    <source>
        <dbReference type="EMBL" id="BAZ93463.1"/>
    </source>
</evidence>
<gene>
    <name evidence="2" type="ORF">FOKN1_1063</name>
</gene>
<dbReference type="PANTHER" id="PTHR35867">
    <property type="entry name" value="PROTEIN RSEC"/>
    <property type="match status" value="1"/>
</dbReference>
<feature type="transmembrane region" description="Helical" evidence="1">
    <location>
        <begin position="109"/>
        <end position="126"/>
    </location>
</feature>
<feature type="transmembrane region" description="Helical" evidence="1">
    <location>
        <begin position="79"/>
        <end position="103"/>
    </location>
</feature>
<keyword evidence="1" id="KW-0812">Transmembrane</keyword>
<sequence length="167" mass="17768">MIEEQGLVLEVADGVAWVETRRQSVCGQCAVNKGCGTSVLAQVLGNRRSRVRAIDPVGVRPGQSVRIGIEEGAFLRGSLALYLLPLLCLFLGGLLGEVLAARLGILQEWPALLGALAGGGLGFYWLRRFSCRIRDDRRYQPVILGVVGTGIDTVSAVSRSGSHPTPG</sequence>
<dbReference type="InterPro" id="IPR026268">
    <property type="entry name" value="RseC"/>
</dbReference>
<dbReference type="PANTHER" id="PTHR35867:SF1">
    <property type="entry name" value="PROTEIN RSEC"/>
    <property type="match status" value="1"/>
</dbReference>
<keyword evidence="3" id="KW-1185">Reference proteome</keyword>
<evidence type="ECO:0000313" key="3">
    <source>
        <dbReference type="Proteomes" id="UP000218765"/>
    </source>
</evidence>
<dbReference type="InterPro" id="IPR007359">
    <property type="entry name" value="SigmaE_reg_RseC_MucC"/>
</dbReference>
<dbReference type="OrthoDB" id="9795854at2"/>